<name>A0A432ZKI1_9GAMM</name>
<dbReference type="Gene3D" id="3.40.630.30">
    <property type="match status" value="1"/>
</dbReference>
<dbReference type="Proteomes" id="UP000288279">
    <property type="component" value="Unassembled WGS sequence"/>
</dbReference>
<evidence type="ECO:0000259" key="1">
    <source>
        <dbReference type="PROSITE" id="PS51186"/>
    </source>
</evidence>
<dbReference type="GO" id="GO:0016747">
    <property type="term" value="F:acyltransferase activity, transferring groups other than amino-acyl groups"/>
    <property type="evidence" value="ECO:0007669"/>
    <property type="project" value="InterPro"/>
</dbReference>
<dbReference type="InterPro" id="IPR000182">
    <property type="entry name" value="GNAT_dom"/>
</dbReference>
<dbReference type="EMBL" id="PIQG01000002">
    <property type="protein sequence ID" value="RUO78481.1"/>
    <property type="molecule type" value="Genomic_DNA"/>
</dbReference>
<evidence type="ECO:0000313" key="3">
    <source>
        <dbReference type="Proteomes" id="UP000288279"/>
    </source>
</evidence>
<dbReference type="SUPFAM" id="SSF55729">
    <property type="entry name" value="Acyl-CoA N-acyltransferases (Nat)"/>
    <property type="match status" value="1"/>
</dbReference>
<dbReference type="PROSITE" id="PS51186">
    <property type="entry name" value="GNAT"/>
    <property type="match status" value="1"/>
</dbReference>
<dbReference type="CDD" id="cd04301">
    <property type="entry name" value="NAT_SF"/>
    <property type="match status" value="1"/>
</dbReference>
<proteinExistence type="predicted"/>
<feature type="domain" description="N-acetyltransferase" evidence="1">
    <location>
        <begin position="3"/>
        <end position="169"/>
    </location>
</feature>
<reference evidence="2 3" key="1">
    <citation type="journal article" date="2011" name="Front. Microbiol.">
        <title>Genomic signatures of strain selection and enhancement in Bacillus atrophaeus var. globigii, a historical biowarfare simulant.</title>
        <authorList>
            <person name="Gibbons H.S."/>
            <person name="Broomall S.M."/>
            <person name="McNew L.A."/>
            <person name="Daligault H."/>
            <person name="Chapman C."/>
            <person name="Bruce D."/>
            <person name="Karavis M."/>
            <person name="Krepps M."/>
            <person name="McGregor P.A."/>
            <person name="Hong C."/>
            <person name="Park K.H."/>
            <person name="Akmal A."/>
            <person name="Feldman A."/>
            <person name="Lin J.S."/>
            <person name="Chang W.E."/>
            <person name="Higgs B.W."/>
            <person name="Demirev P."/>
            <person name="Lindquist J."/>
            <person name="Liem A."/>
            <person name="Fochler E."/>
            <person name="Read T.D."/>
            <person name="Tapia R."/>
            <person name="Johnson S."/>
            <person name="Bishop-Lilly K.A."/>
            <person name="Detter C."/>
            <person name="Han C."/>
            <person name="Sozhamannan S."/>
            <person name="Rosenzweig C.N."/>
            <person name="Skowronski E.W."/>
        </authorList>
    </citation>
    <scope>NUCLEOTIDE SEQUENCE [LARGE SCALE GENOMIC DNA]</scope>
    <source>
        <strain evidence="2 3">PIT1</strain>
    </source>
</reference>
<dbReference type="OrthoDB" id="6321659at2"/>
<evidence type="ECO:0000313" key="2">
    <source>
        <dbReference type="EMBL" id="RUO78481.1"/>
    </source>
</evidence>
<dbReference type="AlphaFoldDB" id="A0A432ZKI1"/>
<protein>
    <submittedName>
        <fullName evidence="2">GNAT family N-acetyltransferase</fullName>
    </submittedName>
</protein>
<dbReference type="RefSeq" id="WP_126826847.1">
    <property type="nucleotide sequence ID" value="NZ_PIQG01000002.1"/>
</dbReference>
<gene>
    <name evidence="2" type="ORF">CWI83_05495</name>
</gene>
<accession>A0A432ZKI1</accession>
<organism evidence="2 3">
    <name type="scientific">Pseudidiomarina taiwanensis</name>
    <dbReference type="NCBI Taxonomy" id="337250"/>
    <lineage>
        <taxon>Bacteria</taxon>
        <taxon>Pseudomonadati</taxon>
        <taxon>Pseudomonadota</taxon>
        <taxon>Gammaproteobacteria</taxon>
        <taxon>Alteromonadales</taxon>
        <taxon>Idiomarinaceae</taxon>
        <taxon>Pseudidiomarina</taxon>
    </lineage>
</organism>
<sequence>MEITYKELTAADHAAVIELGNRVHGDNYLTEANLQDYAARGLYKGVNLSWLAFVDGKLAGIRLTFAPSQWDTETDTTPSAWRVPAEQMVYFKCSAVDSSIRGAGLGRGLLKQSIAAAKSVGCKAGLAHIWLNSPNNSAYGYFSKCGGELVAEHANRWHYISVHEGYHCPVCDGICHCSAAEMILYFDQD</sequence>
<comment type="caution">
    <text evidence="2">The sequence shown here is derived from an EMBL/GenBank/DDBJ whole genome shotgun (WGS) entry which is preliminary data.</text>
</comment>
<keyword evidence="2" id="KW-0808">Transferase</keyword>
<dbReference type="Pfam" id="PF00583">
    <property type="entry name" value="Acetyltransf_1"/>
    <property type="match status" value="1"/>
</dbReference>
<dbReference type="InterPro" id="IPR016181">
    <property type="entry name" value="Acyl_CoA_acyltransferase"/>
</dbReference>
<keyword evidence="3" id="KW-1185">Reference proteome</keyword>